<proteinExistence type="predicted"/>
<keyword evidence="2" id="KW-1185">Reference proteome</keyword>
<dbReference type="EMBL" id="JABFAF010000003">
    <property type="protein sequence ID" value="MBA0851644.1"/>
    <property type="molecule type" value="Genomic_DNA"/>
</dbReference>
<accession>A0A7J9KYW4</accession>
<reference evidence="1 2" key="1">
    <citation type="journal article" date="2019" name="Genome Biol. Evol.">
        <title>Insights into the evolution of the New World diploid cottons (Gossypium, subgenus Houzingenia) based on genome sequencing.</title>
        <authorList>
            <person name="Grover C.E."/>
            <person name="Arick M.A. 2nd"/>
            <person name="Thrash A."/>
            <person name="Conover J.L."/>
            <person name="Sanders W.S."/>
            <person name="Peterson D.G."/>
            <person name="Frelichowski J.E."/>
            <person name="Scheffler J.A."/>
            <person name="Scheffler B.E."/>
            <person name="Wendel J.F."/>
        </authorList>
    </citation>
    <scope>NUCLEOTIDE SEQUENCE [LARGE SCALE GENOMIC DNA]</scope>
    <source>
        <strain evidence="1">1</strain>
        <tissue evidence="1">Leaf</tissue>
    </source>
</reference>
<protein>
    <submittedName>
        <fullName evidence="1">Uncharacterized protein</fullName>
    </submittedName>
</protein>
<comment type="caution">
    <text evidence="1">The sequence shown here is derived from an EMBL/GenBank/DDBJ whole genome shotgun (WGS) entry which is preliminary data.</text>
</comment>
<sequence length="68" mass="8259">MEGSLMLLSSKFLASHLKYKVQCIKWRTLPCTRQISSSLHHFRRWWKSRRSSWKIFRSPTRVFCISRS</sequence>
<organism evidence="1 2">
    <name type="scientific">Gossypium schwendimanii</name>
    <name type="common">Cotton</name>
    <dbReference type="NCBI Taxonomy" id="34291"/>
    <lineage>
        <taxon>Eukaryota</taxon>
        <taxon>Viridiplantae</taxon>
        <taxon>Streptophyta</taxon>
        <taxon>Embryophyta</taxon>
        <taxon>Tracheophyta</taxon>
        <taxon>Spermatophyta</taxon>
        <taxon>Magnoliopsida</taxon>
        <taxon>eudicotyledons</taxon>
        <taxon>Gunneridae</taxon>
        <taxon>Pentapetalae</taxon>
        <taxon>rosids</taxon>
        <taxon>malvids</taxon>
        <taxon>Malvales</taxon>
        <taxon>Malvaceae</taxon>
        <taxon>Malvoideae</taxon>
        <taxon>Gossypium</taxon>
    </lineage>
</organism>
<evidence type="ECO:0000313" key="2">
    <source>
        <dbReference type="Proteomes" id="UP000593576"/>
    </source>
</evidence>
<name>A0A7J9KYW4_GOSSC</name>
<dbReference type="Proteomes" id="UP000593576">
    <property type="component" value="Unassembled WGS sequence"/>
</dbReference>
<gene>
    <name evidence="1" type="ORF">Goshw_023700</name>
</gene>
<dbReference type="OrthoDB" id="10337600at2759"/>
<evidence type="ECO:0000313" key="1">
    <source>
        <dbReference type="EMBL" id="MBA0851644.1"/>
    </source>
</evidence>
<dbReference type="AlphaFoldDB" id="A0A7J9KYW4"/>